<dbReference type="EMBL" id="JAFMNX010000005">
    <property type="protein sequence ID" value="MBS9722345.1"/>
    <property type="molecule type" value="Genomic_DNA"/>
</dbReference>
<accession>A0ABS5RZX1</accession>
<dbReference type="RefSeq" id="WP_213985996.1">
    <property type="nucleotide sequence ID" value="NZ_JAFMNX010000005.1"/>
</dbReference>
<gene>
    <name evidence="1" type="ORF">JYU29_16740</name>
</gene>
<name>A0ABS5RZX1_9HYPH</name>
<evidence type="ECO:0000313" key="2">
    <source>
        <dbReference type="Proteomes" id="UP001297272"/>
    </source>
</evidence>
<reference evidence="1 2" key="1">
    <citation type="submission" date="2021-03" db="EMBL/GenBank/DDBJ databases">
        <title>Tianweitania aestuarii sp. nov., isolated from a tidal flat.</title>
        <authorList>
            <person name="Park S."/>
            <person name="Yoon J.-H."/>
        </authorList>
    </citation>
    <scope>NUCLEOTIDE SEQUENCE [LARGE SCALE GENOMIC DNA]</scope>
    <source>
        <strain evidence="1 2">BSSL-BM11</strain>
    </source>
</reference>
<proteinExistence type="predicted"/>
<organism evidence="1 2">
    <name type="scientific">Tianweitania aestuarii</name>
    <dbReference type="NCBI Taxonomy" id="2814886"/>
    <lineage>
        <taxon>Bacteria</taxon>
        <taxon>Pseudomonadati</taxon>
        <taxon>Pseudomonadota</taxon>
        <taxon>Alphaproteobacteria</taxon>
        <taxon>Hyphomicrobiales</taxon>
        <taxon>Phyllobacteriaceae</taxon>
        <taxon>Tianweitania</taxon>
    </lineage>
</organism>
<keyword evidence="2" id="KW-1185">Reference proteome</keyword>
<dbReference type="Proteomes" id="UP001297272">
    <property type="component" value="Unassembled WGS sequence"/>
</dbReference>
<evidence type="ECO:0000313" key="1">
    <source>
        <dbReference type="EMBL" id="MBS9722345.1"/>
    </source>
</evidence>
<sequence length="87" mass="10129">MTIHVTRKDFEDRTAELLDSAERHGETIMVTEGGKTVFELKTIERPSTYTEEMRRHDDAILARLRGSLTKYDRPFDSVGEEDWEALK</sequence>
<protein>
    <submittedName>
        <fullName evidence="1">Type II toxin-antitoxin system Phd/YefM family antitoxin</fullName>
    </submittedName>
</protein>
<comment type="caution">
    <text evidence="1">The sequence shown here is derived from an EMBL/GenBank/DDBJ whole genome shotgun (WGS) entry which is preliminary data.</text>
</comment>